<feature type="transmembrane region" description="Helical" evidence="1">
    <location>
        <begin position="142"/>
        <end position="167"/>
    </location>
</feature>
<keyword evidence="1" id="KW-0812">Transmembrane</keyword>
<dbReference type="Pfam" id="PF13858">
    <property type="entry name" value="DUF4199"/>
    <property type="match status" value="1"/>
</dbReference>
<feature type="transmembrane region" description="Helical" evidence="1">
    <location>
        <begin position="5"/>
        <end position="25"/>
    </location>
</feature>
<feature type="transmembrane region" description="Helical" evidence="1">
    <location>
        <begin position="75"/>
        <end position="98"/>
    </location>
</feature>
<name>A0A7W6KC67_9SPHI</name>
<keyword evidence="1" id="KW-1133">Transmembrane helix</keyword>
<organism evidence="3 4">
    <name type="scientific">Pedobacter zeae</name>
    <dbReference type="NCBI Taxonomy" id="1737356"/>
    <lineage>
        <taxon>Bacteria</taxon>
        <taxon>Pseudomonadati</taxon>
        <taxon>Bacteroidota</taxon>
        <taxon>Sphingobacteriia</taxon>
        <taxon>Sphingobacteriales</taxon>
        <taxon>Sphingobacteriaceae</taxon>
        <taxon>Pedobacter</taxon>
    </lineage>
</organism>
<dbReference type="EMBL" id="BMHZ01000001">
    <property type="protein sequence ID" value="GGG96309.1"/>
    <property type="molecule type" value="Genomic_DNA"/>
</dbReference>
<protein>
    <submittedName>
        <fullName evidence="3">Amino acid transporter</fullName>
    </submittedName>
</protein>
<reference evidence="2" key="4">
    <citation type="submission" date="2024-05" db="EMBL/GenBank/DDBJ databases">
        <authorList>
            <person name="Sun Q."/>
            <person name="Zhou Y."/>
        </authorList>
    </citation>
    <scope>NUCLEOTIDE SEQUENCE</scope>
    <source>
        <strain evidence="2">CGMCC 1.15287</strain>
    </source>
</reference>
<evidence type="ECO:0000313" key="4">
    <source>
        <dbReference type="Proteomes" id="UP000532273"/>
    </source>
</evidence>
<proteinExistence type="predicted"/>
<keyword evidence="1" id="KW-0472">Membrane</keyword>
<dbReference type="RefSeq" id="WP_183762637.1">
    <property type="nucleotide sequence ID" value="NZ_BMHZ01000001.1"/>
</dbReference>
<reference evidence="3 4" key="3">
    <citation type="submission" date="2020-08" db="EMBL/GenBank/DDBJ databases">
        <title>Genomic Encyclopedia of Type Strains, Phase IV (KMG-IV): sequencing the most valuable type-strain genomes for metagenomic binning, comparative biology and taxonomic classification.</title>
        <authorList>
            <person name="Goeker M."/>
        </authorList>
    </citation>
    <scope>NUCLEOTIDE SEQUENCE [LARGE SCALE GENOMIC DNA]</scope>
    <source>
        <strain evidence="3 4">DSM 100774</strain>
    </source>
</reference>
<accession>A0A7W6KC67</accession>
<feature type="transmembrane region" description="Helical" evidence="1">
    <location>
        <begin position="37"/>
        <end position="55"/>
    </location>
</feature>
<dbReference type="Proteomes" id="UP000532273">
    <property type="component" value="Unassembled WGS sequence"/>
</dbReference>
<gene>
    <name evidence="2" type="ORF">GCM10007422_07630</name>
    <name evidence="3" type="ORF">GGQ60_001878</name>
</gene>
<sequence>MKKNVLVFGLIAGVIVSVLMVLSMMRCYNDPNLEHSMLIGYASMVLAFSFIFVGIKNYRDKYNDGLITFGKAFKIGALISLVASTIYVVVWLVDYYVFMPDFMDKYVAQVLREAKADGASAAELAKMTKELASNKEMYKNPVMVILFTYMEILPVGILISLAAALILRKKPIDTVKTLVV</sequence>
<evidence type="ECO:0000313" key="2">
    <source>
        <dbReference type="EMBL" id="GGG96309.1"/>
    </source>
</evidence>
<keyword evidence="5" id="KW-1185">Reference proteome</keyword>
<reference evidence="5" key="2">
    <citation type="journal article" date="2019" name="Int. J. Syst. Evol. Microbiol.">
        <title>The Global Catalogue of Microorganisms (GCM) 10K type strain sequencing project: providing services to taxonomists for standard genome sequencing and annotation.</title>
        <authorList>
            <consortium name="The Broad Institute Genomics Platform"/>
            <consortium name="The Broad Institute Genome Sequencing Center for Infectious Disease"/>
            <person name="Wu L."/>
            <person name="Ma J."/>
        </authorList>
    </citation>
    <scope>NUCLEOTIDE SEQUENCE [LARGE SCALE GENOMIC DNA]</scope>
    <source>
        <strain evidence="5">CGMCC 1.15287</strain>
    </source>
</reference>
<dbReference type="AlphaFoldDB" id="A0A7W6KC67"/>
<comment type="caution">
    <text evidence="3">The sequence shown here is derived from an EMBL/GenBank/DDBJ whole genome shotgun (WGS) entry which is preliminary data.</text>
</comment>
<dbReference type="EMBL" id="JACIEF010000002">
    <property type="protein sequence ID" value="MBB4107897.1"/>
    <property type="molecule type" value="Genomic_DNA"/>
</dbReference>
<dbReference type="Proteomes" id="UP000642938">
    <property type="component" value="Unassembled WGS sequence"/>
</dbReference>
<evidence type="ECO:0000256" key="1">
    <source>
        <dbReference type="SAM" id="Phobius"/>
    </source>
</evidence>
<dbReference type="InterPro" id="IPR025250">
    <property type="entry name" value="DUF4199"/>
</dbReference>
<evidence type="ECO:0000313" key="3">
    <source>
        <dbReference type="EMBL" id="MBB4107897.1"/>
    </source>
</evidence>
<reference evidence="2" key="1">
    <citation type="journal article" date="2014" name="Int. J. Syst. Evol. Microbiol.">
        <title>Complete genome of a new Firmicutes species belonging to the dominant human colonic microbiota ('Ruminococcus bicirculans') reveals two chromosomes and a selective capacity to utilize plant glucans.</title>
        <authorList>
            <consortium name="NISC Comparative Sequencing Program"/>
            <person name="Wegmann U."/>
            <person name="Louis P."/>
            <person name="Goesmann A."/>
            <person name="Henrissat B."/>
            <person name="Duncan S.H."/>
            <person name="Flint H.J."/>
        </authorList>
    </citation>
    <scope>NUCLEOTIDE SEQUENCE</scope>
    <source>
        <strain evidence="2">CGMCC 1.15287</strain>
    </source>
</reference>
<evidence type="ECO:0000313" key="5">
    <source>
        <dbReference type="Proteomes" id="UP000642938"/>
    </source>
</evidence>